<name>A0A9Q3PZ63_9BASI</name>
<reference evidence="1" key="1">
    <citation type="submission" date="2021-03" db="EMBL/GenBank/DDBJ databases">
        <title>Draft genome sequence of rust myrtle Austropuccinia psidii MF-1, a brazilian biotype.</title>
        <authorList>
            <person name="Quecine M.C."/>
            <person name="Pachon D.M.R."/>
            <person name="Bonatelli M.L."/>
            <person name="Correr F.H."/>
            <person name="Franceschini L.M."/>
            <person name="Leite T.F."/>
            <person name="Margarido G.R.A."/>
            <person name="Almeida C.A."/>
            <person name="Ferrarezi J.A."/>
            <person name="Labate C.A."/>
        </authorList>
    </citation>
    <scope>NUCLEOTIDE SEQUENCE</scope>
    <source>
        <strain evidence="1">MF-1</strain>
    </source>
</reference>
<dbReference type="EMBL" id="AVOT02100701">
    <property type="protein sequence ID" value="MBW0577477.1"/>
    <property type="molecule type" value="Genomic_DNA"/>
</dbReference>
<dbReference type="PANTHER" id="PTHR11439:SF483">
    <property type="entry name" value="PEPTIDE SYNTHASE GLIP-LIKE, PUTATIVE (AFU_ORTHOLOGUE AFUA_3G12920)-RELATED"/>
    <property type="match status" value="1"/>
</dbReference>
<dbReference type="Proteomes" id="UP000765509">
    <property type="component" value="Unassembled WGS sequence"/>
</dbReference>
<evidence type="ECO:0000313" key="1">
    <source>
        <dbReference type="EMBL" id="MBW0577477.1"/>
    </source>
</evidence>
<comment type="caution">
    <text evidence="1">The sequence shown here is derived from an EMBL/GenBank/DDBJ whole genome shotgun (WGS) entry which is preliminary data.</text>
</comment>
<organism evidence="1 2">
    <name type="scientific">Austropuccinia psidii MF-1</name>
    <dbReference type="NCBI Taxonomy" id="1389203"/>
    <lineage>
        <taxon>Eukaryota</taxon>
        <taxon>Fungi</taxon>
        <taxon>Dikarya</taxon>
        <taxon>Basidiomycota</taxon>
        <taxon>Pucciniomycotina</taxon>
        <taxon>Pucciniomycetes</taxon>
        <taxon>Pucciniales</taxon>
        <taxon>Sphaerophragmiaceae</taxon>
        <taxon>Austropuccinia</taxon>
    </lineage>
</organism>
<protein>
    <recommendedName>
        <fullName evidence="3">Reverse transcriptase Ty1/copia-type domain-containing protein</fullName>
    </recommendedName>
</protein>
<keyword evidence="2" id="KW-1185">Reference proteome</keyword>
<proteinExistence type="predicted"/>
<accession>A0A9Q3PZ63</accession>
<sequence length="139" mass="15164">MLGIKLNHVDGGLMLSQAHYVESFLALYGMEDCRSVLTPMVPNSHLEESTSEEGTSFDTLNTSFKSAVGSLSYLSVATQPDISFAVSSFSQFLEIPGIQHWNSFLHVLRYLKGTIALGVYNGLERGGGLCAYSDAYWGN</sequence>
<gene>
    <name evidence="1" type="ORF">O181_117192</name>
</gene>
<evidence type="ECO:0008006" key="3">
    <source>
        <dbReference type="Google" id="ProtNLM"/>
    </source>
</evidence>
<dbReference type="OrthoDB" id="3042977at2759"/>
<dbReference type="PANTHER" id="PTHR11439">
    <property type="entry name" value="GAG-POL-RELATED RETROTRANSPOSON"/>
    <property type="match status" value="1"/>
</dbReference>
<evidence type="ECO:0000313" key="2">
    <source>
        <dbReference type="Proteomes" id="UP000765509"/>
    </source>
</evidence>
<dbReference type="AlphaFoldDB" id="A0A9Q3PZ63"/>